<dbReference type="PRINTS" id="PR00151">
    <property type="entry name" value="PORPHBDMNASE"/>
</dbReference>
<evidence type="ECO:0000259" key="10">
    <source>
        <dbReference type="Pfam" id="PF03900"/>
    </source>
</evidence>
<dbReference type="SUPFAM" id="SSF53850">
    <property type="entry name" value="Periplasmic binding protein-like II"/>
    <property type="match status" value="1"/>
</dbReference>
<dbReference type="PANTHER" id="PTHR11557">
    <property type="entry name" value="PORPHOBILINOGEN DEAMINASE"/>
    <property type="match status" value="1"/>
</dbReference>
<evidence type="ECO:0000256" key="3">
    <source>
        <dbReference type="ARBA" id="ARBA00005638"/>
    </source>
</evidence>
<dbReference type="GO" id="GO:0006782">
    <property type="term" value="P:protoporphyrinogen IX biosynthetic process"/>
    <property type="evidence" value="ECO:0007669"/>
    <property type="project" value="UniProtKB-UniRule"/>
</dbReference>
<dbReference type="EMBL" id="FTOH01000002">
    <property type="protein sequence ID" value="SIS51918.1"/>
    <property type="molecule type" value="Genomic_DNA"/>
</dbReference>
<evidence type="ECO:0000259" key="9">
    <source>
        <dbReference type="Pfam" id="PF01379"/>
    </source>
</evidence>
<feature type="domain" description="Porphobilinogen deaminase C-terminal" evidence="10">
    <location>
        <begin position="227"/>
        <end position="296"/>
    </location>
</feature>
<evidence type="ECO:0000313" key="11">
    <source>
        <dbReference type="EMBL" id="SIS51918.1"/>
    </source>
</evidence>
<organism evidence="11 12">
    <name type="scientific">Thalassolituus maritimus</name>
    <dbReference type="NCBI Taxonomy" id="484498"/>
    <lineage>
        <taxon>Bacteria</taxon>
        <taxon>Pseudomonadati</taxon>
        <taxon>Pseudomonadota</taxon>
        <taxon>Gammaproteobacteria</taxon>
        <taxon>Oceanospirillales</taxon>
        <taxon>Oceanospirillaceae</taxon>
        <taxon>Thalassolituus</taxon>
    </lineage>
</organism>
<dbReference type="FunFam" id="3.40.190.10:FF:000005">
    <property type="entry name" value="Porphobilinogen deaminase"/>
    <property type="match status" value="1"/>
</dbReference>
<keyword evidence="12" id="KW-1185">Reference proteome</keyword>
<dbReference type="InterPro" id="IPR022418">
    <property type="entry name" value="Porphobilinogen_deaminase_C"/>
</dbReference>
<dbReference type="InterPro" id="IPR036803">
    <property type="entry name" value="Porphobilinogen_deaminase_C_sf"/>
</dbReference>
<evidence type="ECO:0000256" key="7">
    <source>
        <dbReference type="ARBA" id="ARBA00048169"/>
    </source>
</evidence>
<dbReference type="PANTHER" id="PTHR11557:SF0">
    <property type="entry name" value="PORPHOBILINOGEN DEAMINASE"/>
    <property type="match status" value="1"/>
</dbReference>
<sequence>MPTPSLLRIATRKSPLAMWQAEHIKARLEALYPGLEVELVTFTTQGDKILDVPLAKIGGKGLFVKELENAMLDGRADIAVHSMKDVPMEFPEGLELGVICDRENPLDAFVSNKYKTLAEMPEGAVLGTSSLRRGCQAKERRPDLEVKSLRGNVQTRLGKMDAGEYDAIILASAGLLRMEMDERIAAFMPAEESLPAGGQGALGIEWRSADKDIHALLAPLHHEVTAHCVLAERAMNRRLQGGCQVPIACYAIIDGDELWLRGLVGSEDGQQMLRTELRGAPEDAEALGIKAAEDLLAQGAGDILRAVYGHDVH</sequence>
<evidence type="ECO:0000256" key="6">
    <source>
        <dbReference type="ARBA" id="ARBA00023244"/>
    </source>
</evidence>
<dbReference type="OrthoDB" id="9810298at2"/>
<dbReference type="SUPFAM" id="SSF54782">
    <property type="entry name" value="Porphobilinogen deaminase (hydroxymethylbilane synthase), C-terminal domain"/>
    <property type="match status" value="1"/>
</dbReference>
<comment type="similarity">
    <text evidence="3 8">Belongs to the HMBS family.</text>
</comment>
<dbReference type="Gene3D" id="3.30.160.40">
    <property type="entry name" value="Porphobilinogen deaminase, C-terminal domain"/>
    <property type="match status" value="1"/>
</dbReference>
<dbReference type="Proteomes" id="UP000185639">
    <property type="component" value="Unassembled WGS sequence"/>
</dbReference>
<protein>
    <recommendedName>
        <fullName evidence="8">Porphobilinogen deaminase</fullName>
        <shortName evidence="8">PBG</shortName>
        <ecNumber evidence="8">2.5.1.61</ecNumber>
    </recommendedName>
    <alternativeName>
        <fullName evidence="8">Hydroxymethylbilane synthase</fullName>
        <shortName evidence="8">HMBS</shortName>
    </alternativeName>
    <alternativeName>
        <fullName evidence="8">Pre-uroporphyrinogen synthase</fullName>
    </alternativeName>
</protein>
<proteinExistence type="inferred from homology"/>
<dbReference type="EC" id="2.5.1.61" evidence="8"/>
<dbReference type="PIRSF" id="PIRSF001438">
    <property type="entry name" value="4pyrrol_synth_OHMeBilane_synth"/>
    <property type="match status" value="1"/>
</dbReference>
<dbReference type="NCBIfam" id="TIGR00212">
    <property type="entry name" value="hemC"/>
    <property type="match status" value="1"/>
</dbReference>
<dbReference type="STRING" id="484498.SAMN05421686_102161"/>
<dbReference type="Gene3D" id="3.40.190.10">
    <property type="entry name" value="Periplasmic binding protein-like II"/>
    <property type="match status" value="2"/>
</dbReference>
<dbReference type="GO" id="GO:0004418">
    <property type="term" value="F:hydroxymethylbilane synthase activity"/>
    <property type="evidence" value="ECO:0007669"/>
    <property type="project" value="UniProtKB-UniRule"/>
</dbReference>
<gene>
    <name evidence="8" type="primary">hemC</name>
    <name evidence="11" type="ORF">SAMN05421686_102161</name>
</gene>
<comment type="catalytic activity">
    <reaction evidence="7 8">
        <text>4 porphobilinogen + H2O = hydroxymethylbilane + 4 NH4(+)</text>
        <dbReference type="Rhea" id="RHEA:13185"/>
        <dbReference type="ChEBI" id="CHEBI:15377"/>
        <dbReference type="ChEBI" id="CHEBI:28938"/>
        <dbReference type="ChEBI" id="CHEBI:57845"/>
        <dbReference type="ChEBI" id="CHEBI:58126"/>
        <dbReference type="EC" id="2.5.1.61"/>
    </reaction>
</comment>
<dbReference type="UniPathway" id="UPA00251">
    <property type="reaction ID" value="UER00319"/>
</dbReference>
<dbReference type="FunFam" id="3.40.190.10:FF:000004">
    <property type="entry name" value="Porphobilinogen deaminase"/>
    <property type="match status" value="1"/>
</dbReference>
<reference evidence="12" key="1">
    <citation type="submission" date="2017-01" db="EMBL/GenBank/DDBJ databases">
        <authorList>
            <person name="Varghese N."/>
            <person name="Submissions S."/>
        </authorList>
    </citation>
    <scope>NUCLEOTIDE SEQUENCE [LARGE SCALE GENOMIC DNA]</scope>
    <source>
        <strain evidence="12">DSM 24913</strain>
    </source>
</reference>
<feature type="domain" description="Porphobilinogen deaminase N-terminal" evidence="9">
    <location>
        <begin position="7"/>
        <end position="214"/>
    </location>
</feature>
<comment type="subunit">
    <text evidence="4 8">Monomer.</text>
</comment>
<dbReference type="InterPro" id="IPR000860">
    <property type="entry name" value="HemC"/>
</dbReference>
<evidence type="ECO:0000256" key="5">
    <source>
        <dbReference type="ARBA" id="ARBA00022679"/>
    </source>
</evidence>
<comment type="miscellaneous">
    <text evidence="8">The porphobilinogen subunits are added to the dipyrromethane group.</text>
</comment>
<evidence type="ECO:0000313" key="12">
    <source>
        <dbReference type="Proteomes" id="UP000185639"/>
    </source>
</evidence>
<feature type="modified residue" description="S-(dipyrrolylmethanemethyl)cysteine" evidence="8">
    <location>
        <position position="243"/>
    </location>
</feature>
<evidence type="ECO:0000256" key="1">
    <source>
        <dbReference type="ARBA" id="ARBA00002869"/>
    </source>
</evidence>
<dbReference type="InterPro" id="IPR022419">
    <property type="entry name" value="Porphobilin_deaminase_cofac_BS"/>
</dbReference>
<keyword evidence="5 8" id="KW-0808">Transferase</keyword>
<dbReference type="CDD" id="cd13646">
    <property type="entry name" value="PBP2_EcHMBS_like"/>
    <property type="match status" value="1"/>
</dbReference>
<dbReference type="InterPro" id="IPR022417">
    <property type="entry name" value="Porphobilin_deaminase_N"/>
</dbReference>
<dbReference type="GO" id="GO:0005737">
    <property type="term" value="C:cytoplasm"/>
    <property type="evidence" value="ECO:0007669"/>
    <property type="project" value="UniProtKB-UniRule"/>
</dbReference>
<dbReference type="PROSITE" id="PS00533">
    <property type="entry name" value="PORPHOBILINOGEN_DEAM"/>
    <property type="match status" value="1"/>
</dbReference>
<accession>A0A1N7JRE2</accession>
<dbReference type="FunFam" id="3.30.160.40:FF:000002">
    <property type="entry name" value="Porphobilinogen deaminase"/>
    <property type="match status" value="1"/>
</dbReference>
<evidence type="ECO:0000256" key="4">
    <source>
        <dbReference type="ARBA" id="ARBA00011245"/>
    </source>
</evidence>
<dbReference type="HAMAP" id="MF_00260">
    <property type="entry name" value="Porphobil_deam"/>
    <property type="match status" value="1"/>
</dbReference>
<evidence type="ECO:0000256" key="8">
    <source>
        <dbReference type="HAMAP-Rule" id="MF_00260"/>
    </source>
</evidence>
<comment type="function">
    <text evidence="1 8">Tetrapolymerization of the monopyrrole PBG into the hydroxymethylbilane pre-uroporphyrinogen in several discrete steps.</text>
</comment>
<evidence type="ECO:0000256" key="2">
    <source>
        <dbReference type="ARBA" id="ARBA00004735"/>
    </source>
</evidence>
<dbReference type="AlphaFoldDB" id="A0A1N7JRE2"/>
<keyword evidence="6 8" id="KW-0627">Porphyrin biosynthesis</keyword>
<dbReference type="Pfam" id="PF01379">
    <property type="entry name" value="Porphobil_deam"/>
    <property type="match status" value="1"/>
</dbReference>
<comment type="cofactor">
    <cofactor evidence="8">
        <name>dipyrromethane</name>
        <dbReference type="ChEBI" id="CHEBI:60342"/>
    </cofactor>
    <text evidence="8">Binds 1 dipyrromethane group covalently.</text>
</comment>
<dbReference type="Pfam" id="PF03900">
    <property type="entry name" value="Porphobil_deamC"/>
    <property type="match status" value="1"/>
</dbReference>
<name>A0A1N7JRE2_9GAMM</name>
<dbReference type="RefSeq" id="WP_084188591.1">
    <property type="nucleotide sequence ID" value="NZ_FTOH01000002.1"/>
</dbReference>
<comment type="pathway">
    <text evidence="2">Porphyrin-containing compound metabolism; protoporphyrin-IX biosynthesis; coproporphyrinogen-III from 5-aminolevulinate: step 2/4.</text>
</comment>